<dbReference type="EMBL" id="LRGB01000024">
    <property type="protein sequence ID" value="KZS21376.1"/>
    <property type="molecule type" value="Genomic_DNA"/>
</dbReference>
<feature type="compositionally biased region" description="Basic and acidic residues" evidence="1">
    <location>
        <begin position="79"/>
        <end position="88"/>
    </location>
</feature>
<dbReference type="AlphaFoldDB" id="A0A162SK18"/>
<feature type="region of interest" description="Disordered" evidence="1">
    <location>
        <begin position="56"/>
        <end position="88"/>
    </location>
</feature>
<name>A0A162SK18_9CRUS</name>
<accession>A0A162SK18</accession>
<reference evidence="2 3" key="1">
    <citation type="submission" date="2016-03" db="EMBL/GenBank/DDBJ databases">
        <title>EvidentialGene: Evidence-directed Construction of Genes on Genomes.</title>
        <authorList>
            <person name="Gilbert D.G."/>
            <person name="Choi J.-H."/>
            <person name="Mockaitis K."/>
            <person name="Colbourne J."/>
            <person name="Pfrender M."/>
        </authorList>
    </citation>
    <scope>NUCLEOTIDE SEQUENCE [LARGE SCALE GENOMIC DNA]</scope>
    <source>
        <strain evidence="2 3">Xinb3</strain>
        <tissue evidence="2">Complete organism</tissue>
    </source>
</reference>
<evidence type="ECO:0000313" key="3">
    <source>
        <dbReference type="Proteomes" id="UP000076858"/>
    </source>
</evidence>
<protein>
    <submittedName>
        <fullName evidence="2">Uncharacterized protein</fullName>
    </submittedName>
</protein>
<organism evidence="2 3">
    <name type="scientific">Daphnia magna</name>
    <dbReference type="NCBI Taxonomy" id="35525"/>
    <lineage>
        <taxon>Eukaryota</taxon>
        <taxon>Metazoa</taxon>
        <taxon>Ecdysozoa</taxon>
        <taxon>Arthropoda</taxon>
        <taxon>Crustacea</taxon>
        <taxon>Branchiopoda</taxon>
        <taxon>Diplostraca</taxon>
        <taxon>Cladocera</taxon>
        <taxon>Anomopoda</taxon>
        <taxon>Daphniidae</taxon>
        <taxon>Daphnia</taxon>
    </lineage>
</organism>
<feature type="compositionally biased region" description="Basic residues" evidence="1">
    <location>
        <begin position="64"/>
        <end position="74"/>
    </location>
</feature>
<comment type="caution">
    <text evidence="2">The sequence shown here is derived from an EMBL/GenBank/DDBJ whole genome shotgun (WGS) entry which is preliminary data.</text>
</comment>
<dbReference type="Proteomes" id="UP000076858">
    <property type="component" value="Unassembled WGS sequence"/>
</dbReference>
<sequence>MNPFGGVHFFSGLPLITCRKKTKLRTEFKRPVTNKTERSAYIRRESVKSEYTVNNLKTEDERRKNKRCTRKGAAPHRCVSTDDRTPSN</sequence>
<proteinExistence type="predicted"/>
<gene>
    <name evidence="2" type="ORF">APZ42_011320</name>
</gene>
<evidence type="ECO:0000313" key="2">
    <source>
        <dbReference type="EMBL" id="KZS21376.1"/>
    </source>
</evidence>
<evidence type="ECO:0000256" key="1">
    <source>
        <dbReference type="SAM" id="MobiDB-lite"/>
    </source>
</evidence>
<keyword evidence="3" id="KW-1185">Reference proteome</keyword>